<gene>
    <name evidence="21" type="ORF">TCAL_03556</name>
</gene>
<dbReference type="STRING" id="6832.A0A553NFQ6"/>
<evidence type="ECO:0000256" key="11">
    <source>
        <dbReference type="ARBA" id="ARBA00023136"/>
    </source>
</evidence>
<feature type="transmembrane region" description="Helical" evidence="19">
    <location>
        <begin position="898"/>
        <end position="920"/>
    </location>
</feature>
<evidence type="ECO:0000256" key="13">
    <source>
        <dbReference type="ARBA" id="ARBA00045102"/>
    </source>
</evidence>
<feature type="transmembrane region" description="Helical" evidence="19">
    <location>
        <begin position="248"/>
        <end position="266"/>
    </location>
</feature>
<dbReference type="GO" id="GO:0005886">
    <property type="term" value="C:plasma membrane"/>
    <property type="evidence" value="ECO:0007669"/>
    <property type="project" value="InterPro"/>
</dbReference>
<comment type="catalytic activity">
    <reaction evidence="12">
        <text>a di-trans,poly-cis-dolichyl beta-D-mannosyl phosphate + L-threonyl-[protein] = 3-O-(alpha-D-mannosyl)-L-threonyl-[protein] + a di-trans,poly-cis-dolichyl phosphate + H(+)</text>
        <dbReference type="Rhea" id="RHEA:53396"/>
        <dbReference type="Rhea" id="RHEA-COMP:11060"/>
        <dbReference type="Rhea" id="RHEA-COMP:13547"/>
        <dbReference type="Rhea" id="RHEA-COMP:19498"/>
        <dbReference type="Rhea" id="RHEA-COMP:19501"/>
        <dbReference type="ChEBI" id="CHEBI:15378"/>
        <dbReference type="ChEBI" id="CHEBI:30013"/>
        <dbReference type="ChEBI" id="CHEBI:57683"/>
        <dbReference type="ChEBI" id="CHEBI:58211"/>
        <dbReference type="ChEBI" id="CHEBI:137323"/>
        <dbReference type="EC" id="2.4.1.109"/>
    </reaction>
</comment>
<comment type="pathway">
    <text evidence="2">Protein modification; protein glycosylation.</text>
</comment>
<feature type="transmembrane region" description="Helical" evidence="19">
    <location>
        <begin position="673"/>
        <end position="694"/>
    </location>
</feature>
<keyword evidence="6" id="KW-0808">Transferase</keyword>
<evidence type="ECO:0000256" key="15">
    <source>
        <dbReference type="ARBA" id="ARBA00061810"/>
    </source>
</evidence>
<feature type="transmembrane region" description="Helical" evidence="19">
    <location>
        <begin position="197"/>
        <end position="218"/>
    </location>
</feature>
<feature type="domain" description="MIR" evidence="20">
    <location>
        <begin position="530"/>
        <end position="585"/>
    </location>
</feature>
<feature type="domain" description="MIR" evidence="20">
    <location>
        <begin position="390"/>
        <end position="451"/>
    </location>
</feature>
<feature type="transmembrane region" description="Helical" evidence="19">
    <location>
        <begin position="820"/>
        <end position="839"/>
    </location>
</feature>
<dbReference type="Gene3D" id="1.10.3430.10">
    <property type="entry name" value="Ammonium transporter AmtB like domains"/>
    <property type="match status" value="1"/>
</dbReference>
<evidence type="ECO:0000259" key="20">
    <source>
        <dbReference type="PROSITE" id="PS50919"/>
    </source>
</evidence>
<dbReference type="EC" id="2.4.1.109" evidence="4"/>
<dbReference type="Pfam" id="PF02815">
    <property type="entry name" value="MIR"/>
    <property type="match status" value="1"/>
</dbReference>
<feature type="domain" description="MIR" evidence="20">
    <location>
        <begin position="462"/>
        <end position="519"/>
    </location>
</feature>
<feature type="transmembrane region" description="Helical" evidence="19">
    <location>
        <begin position="1218"/>
        <end position="1243"/>
    </location>
</feature>
<feature type="transmembrane region" description="Helical" evidence="19">
    <location>
        <begin position="741"/>
        <end position="760"/>
    </location>
</feature>
<keyword evidence="11 19" id="KW-0472">Membrane</keyword>
<dbReference type="PRINTS" id="PR00342">
    <property type="entry name" value="RHESUSRHD"/>
</dbReference>
<evidence type="ECO:0000313" key="22">
    <source>
        <dbReference type="Proteomes" id="UP000318571"/>
    </source>
</evidence>
<dbReference type="UniPathway" id="UPA00378"/>
<comment type="catalytic activity">
    <reaction evidence="13">
        <text>a di-trans,poly-cis-dolichyl beta-D-mannosyl phosphate + L-seryl-[protein] = 3-O-(alpha-D-mannosyl)-L-seryl-[protein] + a di-trans,poly-cis-dolichyl phosphate + H(+)</text>
        <dbReference type="Rhea" id="RHEA:17377"/>
        <dbReference type="Rhea" id="RHEA-COMP:9863"/>
        <dbReference type="Rhea" id="RHEA-COMP:13546"/>
        <dbReference type="Rhea" id="RHEA-COMP:19498"/>
        <dbReference type="Rhea" id="RHEA-COMP:19501"/>
        <dbReference type="ChEBI" id="CHEBI:15378"/>
        <dbReference type="ChEBI" id="CHEBI:29999"/>
        <dbReference type="ChEBI" id="CHEBI:57683"/>
        <dbReference type="ChEBI" id="CHEBI:58211"/>
        <dbReference type="ChEBI" id="CHEBI:137321"/>
        <dbReference type="EC" id="2.4.1.109"/>
    </reaction>
</comment>
<feature type="region of interest" description="Disordered" evidence="18">
    <location>
        <begin position="1269"/>
        <end position="1312"/>
    </location>
</feature>
<dbReference type="InterPro" id="IPR036300">
    <property type="entry name" value="MIR_dom_sf"/>
</dbReference>
<evidence type="ECO:0000256" key="17">
    <source>
        <dbReference type="ARBA" id="ARBA00079036"/>
    </source>
</evidence>
<dbReference type="InterPro" id="IPR024041">
    <property type="entry name" value="NH4_transpt_AmtB-like_dom"/>
</dbReference>
<dbReference type="Pfam" id="PF00909">
    <property type="entry name" value="Ammonium_transp"/>
    <property type="match status" value="1"/>
</dbReference>
<feature type="compositionally biased region" description="Basic and acidic residues" evidence="18">
    <location>
        <begin position="89"/>
        <end position="99"/>
    </location>
</feature>
<name>A0A553NFQ6_TIGCA</name>
<feature type="transmembrane region" description="Helical" evidence="19">
    <location>
        <begin position="988"/>
        <end position="1010"/>
    </location>
</feature>
<feature type="transmembrane region" description="Helical" evidence="19">
    <location>
        <begin position="105"/>
        <end position="129"/>
    </location>
</feature>
<feature type="transmembrane region" description="Helical" evidence="19">
    <location>
        <begin position="299"/>
        <end position="317"/>
    </location>
</feature>
<comment type="subunit">
    <text evidence="15">Interacts with tw/POMT2.</text>
</comment>
<proteinExistence type="inferred from homology"/>
<dbReference type="Proteomes" id="UP000318571">
    <property type="component" value="Chromosome 10"/>
</dbReference>
<feature type="region of interest" description="Disordered" evidence="18">
    <location>
        <begin position="44"/>
        <end position="101"/>
    </location>
</feature>
<protein>
    <recommendedName>
        <fullName evidence="16">Protein O-mannosyltransferase 1</fullName>
        <ecNumber evidence="4">2.4.1.109</ecNumber>
    </recommendedName>
    <alternativeName>
        <fullName evidence="17">Protein rotated abdomen</fullName>
    </alternativeName>
</protein>
<evidence type="ECO:0000256" key="12">
    <source>
        <dbReference type="ARBA" id="ARBA00045085"/>
    </source>
</evidence>
<feature type="transmembrane region" description="Helical" evidence="19">
    <location>
        <begin position="772"/>
        <end position="799"/>
    </location>
</feature>
<evidence type="ECO:0000256" key="1">
    <source>
        <dbReference type="ARBA" id="ARBA00004477"/>
    </source>
</evidence>
<evidence type="ECO:0000256" key="5">
    <source>
        <dbReference type="ARBA" id="ARBA00022676"/>
    </source>
</evidence>
<dbReference type="Pfam" id="PF02366">
    <property type="entry name" value="PMT"/>
    <property type="match status" value="1"/>
</dbReference>
<sequence>KSEVNGGSQVRSRKKKVKESEVEQAPLKHLDALELKQKLKERLDIREQRSYGDGDSVPSTPPKENGDVSGDEATETIITKESCSKKKTRSGETKRSEPKKPHHPFVISVQMDFMVGFLFLISLITRLVFLDLPRNVVFDEMHYGKYASLYLKGTFFFDANPPLGKLILALAGYFAGYEGDFEFQKIGVPYPENFPLMTLRLIPALCGSLITPTVYLILGEMGLSNWAGALAALMVVLDTAILAQSRFILLESMMMLFALFAILSVLKFRRFAGAPFSMGWCFWILMTSVNMGLAFSVKFIGIYSCWLCSFLLLRSFWKRLSLKQVSNLQLFFEFSSQAVLICVIPILVYVGSFYIHLSILTKAGVHDSLMTSAFQASLEGGLSSIVDGQPKVIAHGSQITLRHTHGKTCWLHSHEHVYPIRYDDGRGSSHQQQVSCYSYKDVNNWWIVKRPDREDLAVHEPLDSIKDGDTIQLVHGMTHRALNSHDVAAPMSPHNQEITCYIDYNISMASENLWKVQIVNMDNSGEESARVWQSIGSQIRLIHVNTNQAMKFSPRLYPEWGFHQNEVAADKNHDQLDTIWNVEEHRYTKHDEDKRTLERELFNAELIPQTPTYLSFWQKFWELQVKMLITNQDNVQNHNYASYPGEWPFLVRGIAYFISKDSNAQVHLIGNIMIWYTGTLSVLAYSTILIIYLLRRRRLCFDVPEDVFQEFVEVGEVLMAGYLFHFVPFLFYDRTLFIHHYLLAYVFKLMLTAFLMVHIYEIAMNVVSRKWLARLVAIGVVCWILATIYVFVQMSPFCYGFFPMSASQMGKSQFIAQTKFAWACLVIQVVVGILFFLLVRYDDSADATHTPNRLGHNGHNEKLQEAIEKYPMIVDIHMMLFAGFGFLMTFLKRYGFSAIGFTMMITVLVTEWAILVQGFLHMDDHFTIKISYIHILEGGLAAAAVLISFGAVLGKLNPLQLITMCLIEGALFVLNAYLGYIVLGAVDVGGAIFIHTFGAYFGLAVSLMARKRDVAKSERREGSTATTDLFAMLGTVILWVYWPSFNAVLASHDALHRAYINTYISLIASTMITFVVSAFFGEGKRLDMVDIQNATLSGGVAVGAIADLMINPYGAFLAGTLVGLVSSLGYRILQGKLFDKLKLHDTCGVHNLHGLPGFLSGIFSIMAVGLASEDSYGPSLYSMFPRCAPVEGSDEMKRLLRELPSLEPGEGRPISVQAMIQLACLGVTVILAIVMGLMTGLVLNIDSIFHPLNDEELYDDIHYWALPDEEDDTHGVPSQKGGQPKSDSSSFDLDPIGVPGTHNAVYPSKQIV</sequence>
<keyword evidence="10 19" id="KW-1133">Transmembrane helix</keyword>
<feature type="transmembrane region" description="Helical" evidence="19">
    <location>
        <begin position="273"/>
        <end position="293"/>
    </location>
</feature>
<evidence type="ECO:0000256" key="14">
    <source>
        <dbReference type="ARBA" id="ARBA00059310"/>
    </source>
</evidence>
<dbReference type="SMART" id="SM00472">
    <property type="entry name" value="MIR"/>
    <property type="match status" value="3"/>
</dbReference>
<evidence type="ECO:0000256" key="9">
    <source>
        <dbReference type="ARBA" id="ARBA00022824"/>
    </source>
</evidence>
<keyword evidence="7 19" id="KW-0812">Transmembrane</keyword>
<feature type="transmembrane region" description="Helical" evidence="19">
    <location>
        <begin position="961"/>
        <end position="982"/>
    </location>
</feature>
<dbReference type="SUPFAM" id="SSF82109">
    <property type="entry name" value="MIR domain"/>
    <property type="match status" value="1"/>
</dbReference>
<feature type="transmembrane region" description="Helical" evidence="19">
    <location>
        <begin position="1116"/>
        <end position="1133"/>
    </location>
</feature>
<feature type="transmembrane region" description="Helical" evidence="19">
    <location>
        <begin position="1062"/>
        <end position="1081"/>
    </location>
</feature>
<feature type="transmembrane region" description="Helical" evidence="19">
    <location>
        <begin position="338"/>
        <end position="357"/>
    </location>
</feature>
<dbReference type="InterPro" id="IPR029020">
    <property type="entry name" value="Ammonium/urea_transptr"/>
</dbReference>
<feature type="transmembrane region" description="Helical" evidence="19">
    <location>
        <begin position="932"/>
        <end position="954"/>
    </location>
</feature>
<dbReference type="PANTHER" id="PTHR10050">
    <property type="entry name" value="DOLICHYL-PHOSPHATE-MANNOSE--PROTEIN MANNOSYLTRANSFERASE"/>
    <property type="match status" value="1"/>
</dbReference>
<evidence type="ECO:0000256" key="4">
    <source>
        <dbReference type="ARBA" id="ARBA00012839"/>
    </source>
</evidence>
<evidence type="ECO:0000256" key="2">
    <source>
        <dbReference type="ARBA" id="ARBA00004922"/>
    </source>
</evidence>
<dbReference type="SUPFAM" id="SSF111352">
    <property type="entry name" value="Ammonium transporter"/>
    <property type="match status" value="1"/>
</dbReference>
<feature type="transmembrane region" description="Helical" evidence="19">
    <location>
        <begin position="1154"/>
        <end position="1172"/>
    </location>
</feature>
<feature type="region of interest" description="Disordered" evidence="18">
    <location>
        <begin position="1"/>
        <end position="27"/>
    </location>
</feature>
<evidence type="ECO:0000256" key="18">
    <source>
        <dbReference type="SAM" id="MobiDB-lite"/>
    </source>
</evidence>
<dbReference type="PANTHER" id="PTHR10050:SF51">
    <property type="entry name" value="PROTEIN O-MANNOSYL-TRANSFERASE 1"/>
    <property type="match status" value="1"/>
</dbReference>
<dbReference type="PROSITE" id="PS50919">
    <property type="entry name" value="MIR"/>
    <property type="match status" value="3"/>
</dbReference>
<evidence type="ECO:0000256" key="19">
    <source>
        <dbReference type="SAM" id="Phobius"/>
    </source>
</evidence>
<dbReference type="Gene3D" id="2.80.10.50">
    <property type="match status" value="1"/>
</dbReference>
<comment type="subcellular location">
    <subcellularLocation>
        <location evidence="1">Endoplasmic reticulum membrane</location>
        <topology evidence="1">Multi-pass membrane protein</topology>
    </subcellularLocation>
</comment>
<dbReference type="GO" id="GO:0004169">
    <property type="term" value="F:dolichyl-phosphate-mannose-protein mannosyltransferase activity"/>
    <property type="evidence" value="ECO:0007669"/>
    <property type="project" value="UniProtKB-EC"/>
</dbReference>
<organism evidence="21 22">
    <name type="scientific">Tigriopus californicus</name>
    <name type="common">Marine copepod</name>
    <dbReference type="NCBI Taxonomy" id="6832"/>
    <lineage>
        <taxon>Eukaryota</taxon>
        <taxon>Metazoa</taxon>
        <taxon>Ecdysozoa</taxon>
        <taxon>Arthropoda</taxon>
        <taxon>Crustacea</taxon>
        <taxon>Multicrustacea</taxon>
        <taxon>Hexanauplia</taxon>
        <taxon>Copepoda</taxon>
        <taxon>Harpacticoida</taxon>
        <taxon>Harpacticidae</taxon>
        <taxon>Tigriopus</taxon>
    </lineage>
</organism>
<feature type="transmembrane region" description="Helical" evidence="19">
    <location>
        <begin position="1022"/>
        <end position="1042"/>
    </location>
</feature>
<evidence type="ECO:0000256" key="6">
    <source>
        <dbReference type="ARBA" id="ARBA00022679"/>
    </source>
</evidence>
<feature type="non-terminal residue" evidence="21">
    <location>
        <position position="1"/>
    </location>
</feature>
<dbReference type="GO" id="GO:0008519">
    <property type="term" value="F:ammonium channel activity"/>
    <property type="evidence" value="ECO:0007669"/>
    <property type="project" value="InterPro"/>
</dbReference>
<dbReference type="Pfam" id="PF16192">
    <property type="entry name" value="PMT_4TMC"/>
    <property type="match status" value="1"/>
</dbReference>
<dbReference type="InterPro" id="IPR027005">
    <property type="entry name" value="PMT-like"/>
</dbReference>
<dbReference type="CDD" id="cd23281">
    <property type="entry name" value="beta-trefoil_MIR_POMT1"/>
    <property type="match status" value="1"/>
</dbReference>
<comment type="caution">
    <text evidence="21">The sequence shown here is derived from an EMBL/GenBank/DDBJ whole genome shotgun (WGS) entry which is preliminary data.</text>
</comment>
<feature type="transmembrane region" description="Helical" evidence="19">
    <location>
        <begin position="225"/>
        <end position="242"/>
    </location>
</feature>
<evidence type="ECO:0000256" key="8">
    <source>
        <dbReference type="ARBA" id="ARBA00022737"/>
    </source>
</evidence>
<evidence type="ECO:0000256" key="3">
    <source>
        <dbReference type="ARBA" id="ARBA00007222"/>
    </source>
</evidence>
<keyword evidence="22" id="KW-1185">Reference proteome</keyword>
<dbReference type="InterPro" id="IPR016093">
    <property type="entry name" value="MIR_motif"/>
</dbReference>
<dbReference type="InterPro" id="IPR003342">
    <property type="entry name" value="ArnT-like_N"/>
</dbReference>
<keyword evidence="9" id="KW-0256">Endoplasmic reticulum</keyword>
<dbReference type="InterPro" id="IPR032421">
    <property type="entry name" value="PMT_4TMC"/>
</dbReference>
<keyword evidence="5" id="KW-0328">Glycosyltransferase</keyword>
<dbReference type="GO" id="GO:0005789">
    <property type="term" value="C:endoplasmic reticulum membrane"/>
    <property type="evidence" value="ECO:0007669"/>
    <property type="project" value="UniProtKB-SubCell"/>
</dbReference>
<comment type="similarity">
    <text evidence="3">Belongs to the glycosyltransferase 39 family.</text>
</comment>
<evidence type="ECO:0000256" key="16">
    <source>
        <dbReference type="ARBA" id="ARBA00073145"/>
    </source>
</evidence>
<evidence type="ECO:0000313" key="21">
    <source>
        <dbReference type="EMBL" id="TRY64235.1"/>
    </source>
</evidence>
<reference evidence="21 22" key="1">
    <citation type="journal article" date="2018" name="Nat. Ecol. Evol.">
        <title>Genomic signatures of mitonuclear coevolution across populations of Tigriopus californicus.</title>
        <authorList>
            <person name="Barreto F.S."/>
            <person name="Watson E.T."/>
            <person name="Lima T.G."/>
            <person name="Willett C.S."/>
            <person name="Edmands S."/>
            <person name="Li W."/>
            <person name="Burton R.S."/>
        </authorList>
    </citation>
    <scope>NUCLEOTIDE SEQUENCE [LARGE SCALE GENOMIC DNA]</scope>
    <source>
        <strain evidence="21 22">San Diego</strain>
    </source>
</reference>
<comment type="function">
    <text evidence="14">Rt/POMT1 and tw/POMT2 function as a protein O-mannosyltransferase in association with each other to generate and maintain normal muscle development.</text>
</comment>
<accession>A0A553NFQ6</accession>
<evidence type="ECO:0000256" key="7">
    <source>
        <dbReference type="ARBA" id="ARBA00022692"/>
    </source>
</evidence>
<keyword evidence="8" id="KW-0677">Repeat</keyword>
<dbReference type="FunFam" id="2.80.10.50:FF:000012">
    <property type="entry name" value="Protein O-mannosyl-transferase 1"/>
    <property type="match status" value="1"/>
</dbReference>
<evidence type="ECO:0000256" key="10">
    <source>
        <dbReference type="ARBA" id="ARBA00022989"/>
    </source>
</evidence>
<dbReference type="EMBL" id="VCGU01000458">
    <property type="protein sequence ID" value="TRY64235.1"/>
    <property type="molecule type" value="Genomic_DNA"/>
</dbReference>
<feature type="compositionally biased region" description="Basic and acidic residues" evidence="18">
    <location>
        <begin position="18"/>
        <end position="27"/>
    </location>
</feature>
<dbReference type="InterPro" id="IPR002229">
    <property type="entry name" value="RhesusRHD"/>
</dbReference>